<evidence type="ECO:0000256" key="3">
    <source>
        <dbReference type="ARBA" id="ARBA00012243"/>
    </source>
</evidence>
<keyword evidence="13" id="KW-0812">Transmembrane</keyword>
<dbReference type="PANTHER" id="PTHR10067:SF6">
    <property type="entry name" value="PHOSPHATIDYLSERINE DECARBOXYLASE PROENZYME, MITOCHONDRIAL"/>
    <property type="match status" value="1"/>
</dbReference>
<evidence type="ECO:0000256" key="6">
    <source>
        <dbReference type="ARBA" id="ARBA00023098"/>
    </source>
</evidence>
<dbReference type="UniPathway" id="UPA00558"/>
<dbReference type="NCBIfam" id="TIGR00163">
    <property type="entry name" value="PS_decarb"/>
    <property type="match status" value="1"/>
</dbReference>
<keyword evidence="4" id="KW-0444">Lipid biosynthesis</keyword>
<keyword evidence="11" id="KW-0670">Pyruvate</keyword>
<dbReference type="Pfam" id="PF02666">
    <property type="entry name" value="PS_Dcarbxylase"/>
    <property type="match status" value="1"/>
</dbReference>
<keyword evidence="13" id="KW-0472">Membrane</keyword>
<dbReference type="AlphaFoldDB" id="A0A7W7EWS7"/>
<keyword evidence="8" id="KW-0594">Phospholipid biosynthesis</keyword>
<dbReference type="InterPro" id="IPR003817">
    <property type="entry name" value="PS_Dcarbxylase"/>
</dbReference>
<evidence type="ECO:0000256" key="10">
    <source>
        <dbReference type="ARBA" id="ARBA00023264"/>
    </source>
</evidence>
<evidence type="ECO:0000256" key="11">
    <source>
        <dbReference type="ARBA" id="ARBA00023317"/>
    </source>
</evidence>
<dbReference type="RefSeq" id="WP_246360034.1">
    <property type="nucleotide sequence ID" value="NZ_JACHNY010000001.1"/>
</dbReference>
<dbReference type="InterPro" id="IPR033177">
    <property type="entry name" value="PSD-B"/>
</dbReference>
<evidence type="ECO:0000256" key="4">
    <source>
        <dbReference type="ARBA" id="ARBA00022516"/>
    </source>
</evidence>
<gene>
    <name evidence="14" type="ORF">GGQ96_000968</name>
</gene>
<keyword evidence="5" id="KW-0210">Decarboxylase</keyword>
<accession>A0A7W7EWS7</accession>
<dbReference type="PANTHER" id="PTHR10067">
    <property type="entry name" value="PHOSPHATIDYLSERINE DECARBOXYLASE"/>
    <property type="match status" value="1"/>
</dbReference>
<dbReference type="EC" id="4.1.1.65" evidence="3"/>
<keyword evidence="9 14" id="KW-0456">Lyase</keyword>
<reference evidence="14 15" key="1">
    <citation type="submission" date="2020-08" db="EMBL/GenBank/DDBJ databases">
        <title>Genomic Encyclopedia of Type Strains, Phase IV (KMG-IV): sequencing the most valuable type-strain genomes for metagenomic binning, comparative biology and taxonomic classification.</title>
        <authorList>
            <person name="Goeker M."/>
        </authorList>
    </citation>
    <scope>NUCLEOTIDE SEQUENCE [LARGE SCALE GENOMIC DNA]</scope>
    <source>
        <strain evidence="14 15">DSM 15867</strain>
    </source>
</reference>
<comment type="pathway">
    <text evidence="12">Phospholipid metabolism; phosphatidylethanolamine biosynthesis.</text>
</comment>
<dbReference type="GO" id="GO:0004609">
    <property type="term" value="F:phosphatidylserine decarboxylase activity"/>
    <property type="evidence" value="ECO:0007669"/>
    <property type="project" value="UniProtKB-EC"/>
</dbReference>
<evidence type="ECO:0000256" key="5">
    <source>
        <dbReference type="ARBA" id="ARBA00022793"/>
    </source>
</evidence>
<organism evidence="14 15">
    <name type="scientific">Sphingomonas abaci</name>
    <dbReference type="NCBI Taxonomy" id="237611"/>
    <lineage>
        <taxon>Bacteria</taxon>
        <taxon>Pseudomonadati</taxon>
        <taxon>Pseudomonadota</taxon>
        <taxon>Alphaproteobacteria</taxon>
        <taxon>Sphingomonadales</taxon>
        <taxon>Sphingomonadaceae</taxon>
        <taxon>Sphingomonas</taxon>
    </lineage>
</organism>
<feature type="transmembrane region" description="Helical" evidence="13">
    <location>
        <begin position="208"/>
        <end position="229"/>
    </location>
</feature>
<keyword evidence="13" id="KW-1133">Transmembrane helix</keyword>
<evidence type="ECO:0000256" key="12">
    <source>
        <dbReference type="ARBA" id="ARBA00024326"/>
    </source>
</evidence>
<evidence type="ECO:0000256" key="7">
    <source>
        <dbReference type="ARBA" id="ARBA00023145"/>
    </source>
</evidence>
<comment type="cofactor">
    <cofactor evidence="1">
        <name>pyruvate</name>
        <dbReference type="ChEBI" id="CHEBI:15361"/>
    </cofactor>
</comment>
<keyword evidence="10" id="KW-1208">Phospholipid metabolism</keyword>
<keyword evidence="15" id="KW-1185">Reference proteome</keyword>
<evidence type="ECO:0000256" key="13">
    <source>
        <dbReference type="SAM" id="Phobius"/>
    </source>
</evidence>
<proteinExistence type="predicted"/>
<protein>
    <recommendedName>
        <fullName evidence="3">phosphatidylserine decarboxylase</fullName>
        <ecNumber evidence="3">4.1.1.65</ecNumber>
    </recommendedName>
</protein>
<sequence>MMTAKDATRHPRGLMRLLLQEDVNFLLTNRLPRRWATQIVGRIARVEHPLVRIPALALWRAFAGVDLSDAATTRFRSLGDGFTRALRAGARPYDPDPAVIASPCDAIVGAHGRIAGDRVYQVKGFPYRLGELIPDPVLAARFRDGSFVTLRLTAGMYHRFHAPHDLRVEGVTYRSGDCWNVNPIALKRVERLFCRNERAVIEARVEPWGVPILLVPVAAILVASIRLHLVDAERSIRDLGGARLACDAPVAKGEEMGWFEHGSTILVFLPAGVRLAPELAEGRPIRAGQPVARLPV</sequence>
<evidence type="ECO:0000313" key="15">
    <source>
        <dbReference type="Proteomes" id="UP000574769"/>
    </source>
</evidence>
<comment type="pathway">
    <text evidence="2">Lipid metabolism.</text>
</comment>
<name>A0A7W7EWS7_9SPHN</name>
<evidence type="ECO:0000313" key="14">
    <source>
        <dbReference type="EMBL" id="MBB4616862.1"/>
    </source>
</evidence>
<dbReference type="Proteomes" id="UP000574769">
    <property type="component" value="Unassembled WGS sequence"/>
</dbReference>
<comment type="caution">
    <text evidence="14">The sequence shown here is derived from an EMBL/GenBank/DDBJ whole genome shotgun (WGS) entry which is preliminary data.</text>
</comment>
<evidence type="ECO:0000256" key="9">
    <source>
        <dbReference type="ARBA" id="ARBA00023239"/>
    </source>
</evidence>
<keyword evidence="7" id="KW-0865">Zymogen</keyword>
<keyword evidence="6" id="KW-0443">Lipid metabolism</keyword>
<dbReference type="GO" id="GO:0006646">
    <property type="term" value="P:phosphatidylethanolamine biosynthetic process"/>
    <property type="evidence" value="ECO:0007669"/>
    <property type="project" value="UniProtKB-UniPathway"/>
</dbReference>
<evidence type="ECO:0000256" key="2">
    <source>
        <dbReference type="ARBA" id="ARBA00005189"/>
    </source>
</evidence>
<dbReference type="EMBL" id="JACHNY010000001">
    <property type="protein sequence ID" value="MBB4616862.1"/>
    <property type="molecule type" value="Genomic_DNA"/>
</dbReference>
<evidence type="ECO:0000256" key="8">
    <source>
        <dbReference type="ARBA" id="ARBA00023209"/>
    </source>
</evidence>
<evidence type="ECO:0000256" key="1">
    <source>
        <dbReference type="ARBA" id="ARBA00001928"/>
    </source>
</evidence>